<evidence type="ECO:0000259" key="8">
    <source>
        <dbReference type="Pfam" id="PF13742"/>
    </source>
</evidence>
<accession>A0A1M5T352</accession>
<evidence type="ECO:0000313" key="9">
    <source>
        <dbReference type="EMBL" id="SHH45171.1"/>
    </source>
</evidence>
<comment type="subcellular location">
    <subcellularLocation>
        <location evidence="5 6">Cytoplasm</location>
    </subcellularLocation>
</comment>
<evidence type="ECO:0000256" key="1">
    <source>
        <dbReference type="ARBA" id="ARBA00022490"/>
    </source>
</evidence>
<dbReference type="InterPro" id="IPR020579">
    <property type="entry name" value="Exonuc_VII_lsu_C"/>
</dbReference>
<dbReference type="GO" id="GO:0009318">
    <property type="term" value="C:exodeoxyribonuclease VII complex"/>
    <property type="evidence" value="ECO:0007669"/>
    <property type="project" value="UniProtKB-UniRule"/>
</dbReference>
<dbReference type="AlphaFoldDB" id="A0A1M5T352"/>
<dbReference type="NCBIfam" id="TIGR00237">
    <property type="entry name" value="xseA"/>
    <property type="match status" value="1"/>
</dbReference>
<keyword evidence="3 5" id="KW-0378">Hydrolase</keyword>
<dbReference type="HAMAP" id="MF_00378">
    <property type="entry name" value="Exonuc_7_L"/>
    <property type="match status" value="1"/>
</dbReference>
<comment type="similarity">
    <text evidence="5 6">Belongs to the XseA family.</text>
</comment>
<dbReference type="GO" id="GO:0003676">
    <property type="term" value="F:nucleic acid binding"/>
    <property type="evidence" value="ECO:0007669"/>
    <property type="project" value="InterPro"/>
</dbReference>
<keyword evidence="10" id="KW-1185">Reference proteome</keyword>
<keyword evidence="4 5" id="KW-0269">Exonuclease</keyword>
<evidence type="ECO:0000256" key="5">
    <source>
        <dbReference type="HAMAP-Rule" id="MF_00378"/>
    </source>
</evidence>
<organism evidence="9 10">
    <name type="scientific">Jatrophihabitans endophyticus</name>
    <dbReference type="NCBI Taxonomy" id="1206085"/>
    <lineage>
        <taxon>Bacteria</taxon>
        <taxon>Bacillati</taxon>
        <taxon>Actinomycetota</taxon>
        <taxon>Actinomycetes</taxon>
        <taxon>Jatrophihabitantales</taxon>
        <taxon>Jatrophihabitantaceae</taxon>
        <taxon>Jatrophihabitans</taxon>
    </lineage>
</organism>
<name>A0A1M5T352_9ACTN</name>
<keyword evidence="2 5" id="KW-0540">Nuclease</keyword>
<dbReference type="InterPro" id="IPR025824">
    <property type="entry name" value="OB-fold_nuc-bd_dom"/>
</dbReference>
<gene>
    <name evidence="5" type="primary">xseA</name>
    <name evidence="9" type="ORF">SAMN05443575_3896</name>
</gene>
<dbReference type="EC" id="3.1.11.6" evidence="5"/>
<comment type="function">
    <text evidence="5">Bidirectionally degrades single-stranded DNA into large acid-insoluble oligonucleotides, which are then degraded further into small acid-soluble oligonucleotides.</text>
</comment>
<reference evidence="9 10" key="1">
    <citation type="submission" date="2016-11" db="EMBL/GenBank/DDBJ databases">
        <authorList>
            <person name="Jaros S."/>
            <person name="Januszkiewicz K."/>
            <person name="Wedrychowicz H."/>
        </authorList>
    </citation>
    <scope>NUCLEOTIDE SEQUENCE [LARGE SCALE GENOMIC DNA]</scope>
    <source>
        <strain evidence="9 10">DSM 45627</strain>
    </source>
</reference>
<dbReference type="GO" id="GO:0005737">
    <property type="term" value="C:cytoplasm"/>
    <property type="evidence" value="ECO:0007669"/>
    <property type="project" value="UniProtKB-SubCell"/>
</dbReference>
<comment type="catalytic activity">
    <reaction evidence="5 6">
        <text>Exonucleolytic cleavage in either 5'- to 3'- or 3'- to 5'-direction to yield nucleoside 5'-phosphates.</text>
        <dbReference type="EC" id="3.1.11.6"/>
    </reaction>
</comment>
<dbReference type="EMBL" id="FQVU01000006">
    <property type="protein sequence ID" value="SHH45171.1"/>
    <property type="molecule type" value="Genomic_DNA"/>
</dbReference>
<dbReference type="GO" id="GO:0006308">
    <property type="term" value="P:DNA catabolic process"/>
    <property type="evidence" value="ECO:0007669"/>
    <property type="project" value="UniProtKB-UniRule"/>
</dbReference>
<dbReference type="PANTHER" id="PTHR30008:SF0">
    <property type="entry name" value="EXODEOXYRIBONUCLEASE 7 LARGE SUBUNIT"/>
    <property type="match status" value="1"/>
</dbReference>
<feature type="domain" description="OB-fold nucleic acid binding" evidence="8">
    <location>
        <begin position="25"/>
        <end position="103"/>
    </location>
</feature>
<evidence type="ECO:0000259" key="7">
    <source>
        <dbReference type="Pfam" id="PF02601"/>
    </source>
</evidence>
<dbReference type="Pfam" id="PF02601">
    <property type="entry name" value="Exonuc_VII_L"/>
    <property type="match status" value="1"/>
</dbReference>
<feature type="domain" description="Exonuclease VII large subunit C-terminal" evidence="7">
    <location>
        <begin position="127"/>
        <end position="346"/>
    </location>
</feature>
<evidence type="ECO:0000256" key="4">
    <source>
        <dbReference type="ARBA" id="ARBA00022839"/>
    </source>
</evidence>
<proteinExistence type="inferred from homology"/>
<dbReference type="OrthoDB" id="9802795at2"/>
<comment type="subunit">
    <text evidence="5">Heterooligomer composed of large and small subunits.</text>
</comment>
<dbReference type="GO" id="GO:0008855">
    <property type="term" value="F:exodeoxyribonuclease VII activity"/>
    <property type="evidence" value="ECO:0007669"/>
    <property type="project" value="UniProtKB-UniRule"/>
</dbReference>
<evidence type="ECO:0000256" key="6">
    <source>
        <dbReference type="RuleBase" id="RU004355"/>
    </source>
</evidence>
<evidence type="ECO:0000256" key="3">
    <source>
        <dbReference type="ARBA" id="ARBA00022801"/>
    </source>
</evidence>
<dbReference type="STRING" id="1206085.SAMN05443575_3896"/>
<dbReference type="CDD" id="cd04489">
    <property type="entry name" value="ExoVII_LU_OBF"/>
    <property type="match status" value="1"/>
</dbReference>
<dbReference type="PANTHER" id="PTHR30008">
    <property type="entry name" value="EXODEOXYRIBONUCLEASE 7 LARGE SUBUNIT"/>
    <property type="match status" value="1"/>
</dbReference>
<dbReference type="InterPro" id="IPR003753">
    <property type="entry name" value="Exonuc_VII_L"/>
</dbReference>
<evidence type="ECO:0000313" key="10">
    <source>
        <dbReference type="Proteomes" id="UP000186132"/>
    </source>
</evidence>
<keyword evidence="1 5" id="KW-0963">Cytoplasm</keyword>
<evidence type="ECO:0000256" key="2">
    <source>
        <dbReference type="ARBA" id="ARBA00022722"/>
    </source>
</evidence>
<sequence length="396" mass="43411">MARLTTSADAPVPVRVVALRLGEWIARLGEIWVDGQVAQLNRRPGMATQFLTLRDPDANVSLSVTCPRGVLPDAVGEGSRVVLRARPDFWLERGTLSMRALEVRQVGLGELLARLEALKRLLAAEGLFASTRKRPLPFLPRRIGLITGRASAAERDVVENAHRRLPGARFRVENVAMQGTNAVTEVVDALSRLDRDPEVEIVVIARGGGSVEDLLPFSNESLVRAVADARTPVVSAIGHETDTPLLDLVADLAASTPTDAGKRIVPDLADELGEIAALRRRSRAFVHARIDRETEVTAGLPQRLRHTVRQRLAREVDEIAAARDRCRRRVAALVEQSRADLGHLRARVRTLSPQATLERGYAVVRTDDGTVVREPAQVDGRLRVRVARGEFEVDPA</sequence>
<protein>
    <recommendedName>
        <fullName evidence="5">Exodeoxyribonuclease 7 large subunit</fullName>
        <ecNumber evidence="5">3.1.11.6</ecNumber>
    </recommendedName>
    <alternativeName>
        <fullName evidence="5">Exodeoxyribonuclease VII large subunit</fullName>
        <shortName evidence="5">Exonuclease VII large subunit</shortName>
    </alternativeName>
</protein>
<dbReference type="Proteomes" id="UP000186132">
    <property type="component" value="Unassembled WGS sequence"/>
</dbReference>
<dbReference type="Pfam" id="PF13742">
    <property type="entry name" value="tRNA_anti_2"/>
    <property type="match status" value="1"/>
</dbReference>